<keyword evidence="1" id="KW-0677">Repeat</keyword>
<evidence type="ECO:0000313" key="3">
    <source>
        <dbReference type="EMBL" id="OBA21714.1"/>
    </source>
</evidence>
<evidence type="ECO:0000256" key="1">
    <source>
        <dbReference type="ARBA" id="ARBA00022737"/>
    </source>
</evidence>
<dbReference type="STRING" id="869754.A0A1A0HC51"/>
<keyword evidence="4" id="KW-1185">Reference proteome</keyword>
<dbReference type="GeneID" id="30028294"/>
<keyword evidence="2" id="KW-0802">TPR repeat</keyword>
<dbReference type="SUPFAM" id="SSF48452">
    <property type="entry name" value="TPR-like"/>
    <property type="match status" value="1"/>
</dbReference>
<reference evidence="3 4" key="1">
    <citation type="submission" date="2016-05" db="EMBL/GenBank/DDBJ databases">
        <title>Comparative genomics of biotechnologically important yeasts.</title>
        <authorList>
            <consortium name="DOE Joint Genome Institute"/>
            <person name="Riley R."/>
            <person name="Haridas S."/>
            <person name="Wolfe K.H."/>
            <person name="Lopes M.R."/>
            <person name="Hittinger C.T."/>
            <person name="Goker M."/>
            <person name="Salamov A."/>
            <person name="Wisecaver J."/>
            <person name="Long T.M."/>
            <person name="Aerts A.L."/>
            <person name="Barry K."/>
            <person name="Choi C."/>
            <person name="Clum A."/>
            <person name="Coughlan A.Y."/>
            <person name="Deshpande S."/>
            <person name="Douglass A.P."/>
            <person name="Hanson S.J."/>
            <person name="Klenk H.-P."/>
            <person name="LaButti K."/>
            <person name="Lapidus A."/>
            <person name="Lindquist E."/>
            <person name="Lipzen A."/>
            <person name="Meier-kolthoff J.P."/>
            <person name="Ohm R.A."/>
            <person name="Otillar R.P."/>
            <person name="Pangilinan J."/>
            <person name="Peng Y."/>
            <person name="Rokas A."/>
            <person name="Rosa C.A."/>
            <person name="Scheuner C."/>
            <person name="Sibirny A.A."/>
            <person name="Slot J.C."/>
            <person name="Stielow J.B."/>
            <person name="Sun H."/>
            <person name="Kurtzman C.P."/>
            <person name="Blackwell M."/>
            <person name="Grigoriev I.V."/>
            <person name="Jeffries T.W."/>
        </authorList>
    </citation>
    <scope>NUCLEOTIDE SEQUENCE [LARGE SCALE GENOMIC DNA]</scope>
    <source>
        <strain evidence="3 4">NRRL YB-4993</strain>
    </source>
</reference>
<gene>
    <name evidence="3" type="ORF">METBIDRAFT_26517</name>
</gene>
<feature type="non-terminal residue" evidence="3">
    <location>
        <position position="65"/>
    </location>
</feature>
<dbReference type="Gene3D" id="1.25.40.10">
    <property type="entry name" value="Tetratricopeptide repeat domain"/>
    <property type="match status" value="1"/>
</dbReference>
<proteinExistence type="predicted"/>
<dbReference type="PANTHER" id="PTHR22904">
    <property type="entry name" value="TPR REPEAT CONTAINING PROTEIN"/>
    <property type="match status" value="1"/>
</dbReference>
<dbReference type="Proteomes" id="UP000092555">
    <property type="component" value="Unassembled WGS sequence"/>
</dbReference>
<dbReference type="InterPro" id="IPR011990">
    <property type="entry name" value="TPR-like_helical_dom_sf"/>
</dbReference>
<evidence type="ECO:0000256" key="2">
    <source>
        <dbReference type="ARBA" id="ARBA00022803"/>
    </source>
</evidence>
<dbReference type="Pfam" id="PF14559">
    <property type="entry name" value="TPR_19"/>
    <property type="match status" value="1"/>
</dbReference>
<dbReference type="OrthoDB" id="10250354at2759"/>
<evidence type="ECO:0000313" key="4">
    <source>
        <dbReference type="Proteomes" id="UP000092555"/>
    </source>
</evidence>
<dbReference type="EMBL" id="LXTC01000003">
    <property type="protein sequence ID" value="OBA21714.1"/>
    <property type="molecule type" value="Genomic_DNA"/>
</dbReference>
<accession>A0A1A0HC51</accession>
<dbReference type="PANTHER" id="PTHR22904:SF523">
    <property type="entry name" value="STRESS-INDUCED-PHOSPHOPROTEIN 1"/>
    <property type="match status" value="1"/>
</dbReference>
<dbReference type="GO" id="GO:0051879">
    <property type="term" value="F:Hsp90 protein binding"/>
    <property type="evidence" value="ECO:0007669"/>
    <property type="project" value="TreeGrafter"/>
</dbReference>
<sequence length="65" mass="7441">MPTFDEFKTEGNRAFAAGEYKRAAKIYRDAISQHGNHAVLYSNRAQCFLNLKNWDRAYKDAEAGL</sequence>
<dbReference type="RefSeq" id="XP_018712224.1">
    <property type="nucleotide sequence ID" value="XM_018855318.1"/>
</dbReference>
<name>A0A1A0HC51_9ASCO</name>
<protein>
    <submittedName>
        <fullName evidence="3">Uncharacterized protein</fullName>
    </submittedName>
</protein>
<organism evidence="3 4">
    <name type="scientific">Metschnikowia bicuspidata var. bicuspidata NRRL YB-4993</name>
    <dbReference type="NCBI Taxonomy" id="869754"/>
    <lineage>
        <taxon>Eukaryota</taxon>
        <taxon>Fungi</taxon>
        <taxon>Dikarya</taxon>
        <taxon>Ascomycota</taxon>
        <taxon>Saccharomycotina</taxon>
        <taxon>Pichiomycetes</taxon>
        <taxon>Metschnikowiaceae</taxon>
        <taxon>Metschnikowia</taxon>
    </lineage>
</organism>
<comment type="caution">
    <text evidence="3">The sequence shown here is derived from an EMBL/GenBank/DDBJ whole genome shotgun (WGS) entry which is preliminary data.</text>
</comment>
<dbReference type="AlphaFoldDB" id="A0A1A0HC51"/>